<reference evidence="1 2" key="1">
    <citation type="submission" date="2024-01" db="EMBL/GenBank/DDBJ databases">
        <title>The complete chloroplast genome sequence of Lithospermum erythrorhizon: insights into the phylogenetic relationship among Boraginaceae species and the maternal lineages of purple gromwells.</title>
        <authorList>
            <person name="Okada T."/>
            <person name="Watanabe K."/>
        </authorList>
    </citation>
    <scope>NUCLEOTIDE SEQUENCE [LARGE SCALE GENOMIC DNA]</scope>
</reference>
<keyword evidence="2" id="KW-1185">Reference proteome</keyword>
<name>A0AAV3RM02_LITER</name>
<organism evidence="1 2">
    <name type="scientific">Lithospermum erythrorhizon</name>
    <name type="common">Purple gromwell</name>
    <name type="synonym">Lithospermum officinale var. erythrorhizon</name>
    <dbReference type="NCBI Taxonomy" id="34254"/>
    <lineage>
        <taxon>Eukaryota</taxon>
        <taxon>Viridiplantae</taxon>
        <taxon>Streptophyta</taxon>
        <taxon>Embryophyta</taxon>
        <taxon>Tracheophyta</taxon>
        <taxon>Spermatophyta</taxon>
        <taxon>Magnoliopsida</taxon>
        <taxon>eudicotyledons</taxon>
        <taxon>Gunneridae</taxon>
        <taxon>Pentapetalae</taxon>
        <taxon>asterids</taxon>
        <taxon>lamiids</taxon>
        <taxon>Boraginales</taxon>
        <taxon>Boraginaceae</taxon>
        <taxon>Boraginoideae</taxon>
        <taxon>Lithospermeae</taxon>
        <taxon>Lithospermum</taxon>
    </lineage>
</organism>
<dbReference type="EMBL" id="BAABME010010722">
    <property type="protein sequence ID" value="GAA0181358.1"/>
    <property type="molecule type" value="Genomic_DNA"/>
</dbReference>
<evidence type="ECO:0000313" key="2">
    <source>
        <dbReference type="Proteomes" id="UP001454036"/>
    </source>
</evidence>
<dbReference type="Proteomes" id="UP001454036">
    <property type="component" value="Unassembled WGS sequence"/>
</dbReference>
<protein>
    <submittedName>
        <fullName evidence="1">Uncharacterized protein</fullName>
    </submittedName>
</protein>
<dbReference type="AlphaFoldDB" id="A0AAV3RM02"/>
<evidence type="ECO:0000313" key="1">
    <source>
        <dbReference type="EMBL" id="GAA0181358.1"/>
    </source>
</evidence>
<comment type="caution">
    <text evidence="1">The sequence shown here is derived from an EMBL/GenBank/DDBJ whole genome shotgun (WGS) entry which is preliminary data.</text>
</comment>
<accession>A0AAV3RM02</accession>
<proteinExistence type="predicted"/>
<sequence>MRLPFSKFVNNLLISINRAPGQLNLTGGWLNVTIFEVACRIAGVELSVSLFSALFTVTREDFQTTFRARRHRNILEGKRPNKDEAKSPPLCTRADIRAVEKIRTALPQETENTYKLPWYAFIDEAMLVLAGLVYDKEFVPEAKEDPPTWGKLLGINSTNQMEDVDFDAMLGERPSFFDRVNIKSKTKPRESMVLSDFAPTAPLPPTVIPVP</sequence>
<gene>
    <name evidence="1" type="ORF">LIER_30232</name>
</gene>